<dbReference type="InterPro" id="IPR024934">
    <property type="entry name" value="Rubredoxin-like_dom"/>
</dbReference>
<gene>
    <name evidence="4" type="ORF">SAMN05216366_13430</name>
</gene>
<name>A0A1H0ULJ3_SELRU</name>
<dbReference type="InterPro" id="IPR048574">
    <property type="entry name" value="RUBY_RBDX"/>
</dbReference>
<dbReference type="Pfam" id="PF01613">
    <property type="entry name" value="Flavin_Reduct"/>
    <property type="match status" value="1"/>
</dbReference>
<evidence type="ECO:0000256" key="1">
    <source>
        <dbReference type="ARBA" id="ARBA00001965"/>
    </source>
</evidence>
<dbReference type="InterPro" id="IPR002563">
    <property type="entry name" value="Flavin_Rdtase-like_dom"/>
</dbReference>
<dbReference type="PANTHER" id="PTHR30466:SF1">
    <property type="entry name" value="FMN REDUCTASE (NADH) RUTF"/>
    <property type="match status" value="1"/>
</dbReference>
<sequence>MNPKTLFNISYGLYVLTTNLDGKDNGCIINTVTQVAMNPDQITIAVNKANYTRDLIAESRKFTASIISEAADFSLFKHFGFQSGRSVDKFAGFADWKRGANGIPIITAGTNAYIAGWVTQEIDLGSHTLFVASVTDMDILSDAPACTYNYYQQNIKPKPQPAAKAPEGKHVYRCKICGYEYIGDELPADFICPLCKHPASDFEQIS</sequence>
<dbReference type="GO" id="GO:0042602">
    <property type="term" value="F:riboflavin reductase (NADPH) activity"/>
    <property type="evidence" value="ECO:0007669"/>
    <property type="project" value="TreeGrafter"/>
</dbReference>
<dbReference type="EMBL" id="FNJQ01000034">
    <property type="protein sequence ID" value="SDP66808.1"/>
    <property type="molecule type" value="Genomic_DNA"/>
</dbReference>
<evidence type="ECO:0000259" key="3">
    <source>
        <dbReference type="PROSITE" id="PS50903"/>
    </source>
</evidence>
<dbReference type="CDD" id="cd00350">
    <property type="entry name" value="rubredoxin_like"/>
    <property type="match status" value="1"/>
</dbReference>
<dbReference type="Proteomes" id="UP000182412">
    <property type="component" value="Unassembled WGS sequence"/>
</dbReference>
<comment type="cofactor">
    <cofactor evidence="1">
        <name>Fe(3+)</name>
        <dbReference type="ChEBI" id="CHEBI:29034"/>
    </cofactor>
</comment>
<dbReference type="InterPro" id="IPR012349">
    <property type="entry name" value="Split_barrel_FMN-bd"/>
</dbReference>
<dbReference type="SMART" id="SM00903">
    <property type="entry name" value="Flavin_Reduct"/>
    <property type="match status" value="1"/>
</dbReference>
<feature type="domain" description="Rubredoxin-like" evidence="3">
    <location>
        <begin position="169"/>
        <end position="205"/>
    </location>
</feature>
<dbReference type="RefSeq" id="WP_074573247.1">
    <property type="nucleotide sequence ID" value="NZ_FNJQ01000034.1"/>
</dbReference>
<dbReference type="Pfam" id="PF21349">
    <property type="entry name" value="RUBY_RBDX"/>
    <property type="match status" value="1"/>
</dbReference>
<organism evidence="4 5">
    <name type="scientific">Selenomonas ruminantium</name>
    <dbReference type="NCBI Taxonomy" id="971"/>
    <lineage>
        <taxon>Bacteria</taxon>
        <taxon>Bacillati</taxon>
        <taxon>Bacillota</taxon>
        <taxon>Negativicutes</taxon>
        <taxon>Selenomonadales</taxon>
        <taxon>Selenomonadaceae</taxon>
        <taxon>Selenomonas</taxon>
    </lineage>
</organism>
<keyword evidence="2" id="KW-0560">Oxidoreductase</keyword>
<dbReference type="GO" id="GO:0005506">
    <property type="term" value="F:iron ion binding"/>
    <property type="evidence" value="ECO:0007669"/>
    <property type="project" value="InterPro"/>
</dbReference>
<proteinExistence type="predicted"/>
<accession>A0A1H0ULJ3</accession>
<evidence type="ECO:0000256" key="2">
    <source>
        <dbReference type="ARBA" id="ARBA00023002"/>
    </source>
</evidence>
<reference evidence="4 5" key="1">
    <citation type="submission" date="2016-10" db="EMBL/GenBank/DDBJ databases">
        <authorList>
            <person name="de Groot N.N."/>
        </authorList>
    </citation>
    <scope>NUCLEOTIDE SEQUENCE [LARGE SCALE GENOMIC DNA]</scope>
    <source>
        <strain evidence="4 5">S137</strain>
    </source>
</reference>
<dbReference type="SUPFAM" id="SSF50475">
    <property type="entry name" value="FMN-binding split barrel"/>
    <property type="match status" value="1"/>
</dbReference>
<dbReference type="InterPro" id="IPR050268">
    <property type="entry name" value="NADH-dep_flavin_reductase"/>
</dbReference>
<evidence type="ECO:0000313" key="4">
    <source>
        <dbReference type="EMBL" id="SDP66808.1"/>
    </source>
</evidence>
<dbReference type="Gene3D" id="2.30.110.10">
    <property type="entry name" value="Electron Transport, Fmn-binding Protein, Chain A"/>
    <property type="match status" value="1"/>
</dbReference>
<dbReference type="PANTHER" id="PTHR30466">
    <property type="entry name" value="FLAVIN REDUCTASE"/>
    <property type="match status" value="1"/>
</dbReference>
<dbReference type="PROSITE" id="PS50903">
    <property type="entry name" value="RUBREDOXIN_LIKE"/>
    <property type="match status" value="1"/>
</dbReference>
<dbReference type="AlphaFoldDB" id="A0A1H0ULJ3"/>
<protein>
    <submittedName>
        <fullName evidence="4">NADH-FMN oxidoreductase RutF, flavin reductase (DIM6/NTAB) family</fullName>
    </submittedName>
</protein>
<dbReference type="GO" id="GO:0010181">
    <property type="term" value="F:FMN binding"/>
    <property type="evidence" value="ECO:0007669"/>
    <property type="project" value="InterPro"/>
</dbReference>
<dbReference type="SUPFAM" id="SSF57802">
    <property type="entry name" value="Rubredoxin-like"/>
    <property type="match status" value="1"/>
</dbReference>
<evidence type="ECO:0000313" key="5">
    <source>
        <dbReference type="Proteomes" id="UP000182412"/>
    </source>
</evidence>
<dbReference type="OrthoDB" id="9799749at2"/>
<dbReference type="Gene3D" id="2.20.28.10">
    <property type="match status" value="1"/>
</dbReference>